<keyword evidence="1" id="KW-1133">Transmembrane helix</keyword>
<feature type="transmembrane region" description="Helical" evidence="1">
    <location>
        <begin position="170"/>
        <end position="191"/>
    </location>
</feature>
<dbReference type="EMBL" id="FRCY01000001">
    <property type="protein sequence ID" value="SHM34606.1"/>
    <property type="molecule type" value="Genomic_DNA"/>
</dbReference>
<protein>
    <submittedName>
        <fullName evidence="3">SNARE associated Golgi protein</fullName>
    </submittedName>
</protein>
<feature type="domain" description="VTT" evidence="2">
    <location>
        <begin position="85"/>
        <end position="184"/>
    </location>
</feature>
<evidence type="ECO:0000259" key="2">
    <source>
        <dbReference type="Pfam" id="PF09335"/>
    </source>
</evidence>
<name>A0A1M7I1D6_9BACT</name>
<feature type="transmembrane region" description="Helical" evidence="1">
    <location>
        <begin position="138"/>
        <end position="158"/>
    </location>
</feature>
<dbReference type="STRING" id="388280.SAMN04488057_101150"/>
<evidence type="ECO:0000313" key="4">
    <source>
        <dbReference type="Proteomes" id="UP000184513"/>
    </source>
</evidence>
<dbReference type="AlphaFoldDB" id="A0A1M7I1D6"/>
<sequence length="194" mass="22477">MVRGIARERKHFLLSNLLKGFIYLAILLVLFLLLKQFSSEEQRYNWFGAIYDDTALIMFIFVVSELLFGIIPPEVFMLWSLETSLIGPYFFSIGVLSVISYAAGFFNFNLGRWAKDKKWIRRLGYPRFNKYLRMFRQYGGYLVIVASISPLPFSAISLLSGIGGLPLRKYLFLSLFRIVRYFAYGIALMGLDQL</sequence>
<keyword evidence="1" id="KW-0472">Membrane</keyword>
<dbReference type="OrthoDB" id="1118259at2"/>
<keyword evidence="4" id="KW-1185">Reference proteome</keyword>
<dbReference type="InterPro" id="IPR032816">
    <property type="entry name" value="VTT_dom"/>
</dbReference>
<evidence type="ECO:0000313" key="3">
    <source>
        <dbReference type="EMBL" id="SHM34606.1"/>
    </source>
</evidence>
<organism evidence="3 4">
    <name type="scientific">Cyclobacterium lianum</name>
    <dbReference type="NCBI Taxonomy" id="388280"/>
    <lineage>
        <taxon>Bacteria</taxon>
        <taxon>Pseudomonadati</taxon>
        <taxon>Bacteroidota</taxon>
        <taxon>Cytophagia</taxon>
        <taxon>Cytophagales</taxon>
        <taxon>Cyclobacteriaceae</taxon>
        <taxon>Cyclobacterium</taxon>
    </lineage>
</organism>
<feature type="transmembrane region" description="Helical" evidence="1">
    <location>
        <begin position="12"/>
        <end position="34"/>
    </location>
</feature>
<dbReference type="Proteomes" id="UP000184513">
    <property type="component" value="Unassembled WGS sequence"/>
</dbReference>
<accession>A0A1M7I1D6</accession>
<dbReference type="RefSeq" id="WP_073090216.1">
    <property type="nucleotide sequence ID" value="NZ_FRCY01000001.1"/>
</dbReference>
<gene>
    <name evidence="3" type="ORF">SAMN04488057_101150</name>
</gene>
<proteinExistence type="predicted"/>
<dbReference type="Pfam" id="PF09335">
    <property type="entry name" value="VTT_dom"/>
    <property type="match status" value="1"/>
</dbReference>
<feature type="transmembrane region" description="Helical" evidence="1">
    <location>
        <begin position="55"/>
        <end position="79"/>
    </location>
</feature>
<feature type="transmembrane region" description="Helical" evidence="1">
    <location>
        <begin position="85"/>
        <end position="108"/>
    </location>
</feature>
<keyword evidence="1" id="KW-0812">Transmembrane</keyword>
<evidence type="ECO:0000256" key="1">
    <source>
        <dbReference type="SAM" id="Phobius"/>
    </source>
</evidence>
<reference evidence="3 4" key="1">
    <citation type="submission" date="2016-11" db="EMBL/GenBank/DDBJ databases">
        <authorList>
            <person name="Jaros S."/>
            <person name="Januszkiewicz K."/>
            <person name="Wedrychowicz H."/>
        </authorList>
    </citation>
    <scope>NUCLEOTIDE SEQUENCE [LARGE SCALE GENOMIC DNA]</scope>
    <source>
        <strain evidence="3 4">CGMCC 1.6102</strain>
    </source>
</reference>